<proteinExistence type="predicted"/>
<evidence type="ECO:0000313" key="1">
    <source>
        <dbReference type="EMBL" id="EEY61313.1"/>
    </source>
</evidence>
<dbReference type="KEGG" id="pif:PITG_01593"/>
<dbReference type="RefSeq" id="XP_002908230.1">
    <property type="nucleotide sequence ID" value="XM_002908184.1"/>
</dbReference>
<accession>D0MTL6</accession>
<dbReference type="Proteomes" id="UP000006643">
    <property type="component" value="Unassembled WGS sequence"/>
</dbReference>
<dbReference type="VEuPathDB" id="FungiDB:PITG_01593"/>
<dbReference type="GeneID" id="9468928"/>
<reference evidence="2" key="1">
    <citation type="journal article" date="2009" name="Nature">
        <title>Genome sequence and analysis of the Irish potato famine pathogen Phytophthora infestans.</title>
        <authorList>
            <consortium name="The Broad Institute Genome Sequencing Platform"/>
            <person name="Haas B.J."/>
            <person name="Kamoun S."/>
            <person name="Zody M.C."/>
            <person name="Jiang R.H."/>
            <person name="Handsaker R.E."/>
            <person name="Cano L.M."/>
            <person name="Grabherr M."/>
            <person name="Kodira C.D."/>
            <person name="Raffaele S."/>
            <person name="Torto-Alalibo T."/>
            <person name="Bozkurt T.O."/>
            <person name="Ah-Fong A.M."/>
            <person name="Alvarado L."/>
            <person name="Anderson V.L."/>
            <person name="Armstrong M.R."/>
            <person name="Avrova A."/>
            <person name="Baxter L."/>
            <person name="Beynon J."/>
            <person name="Boevink P.C."/>
            <person name="Bollmann S.R."/>
            <person name="Bos J.I."/>
            <person name="Bulone V."/>
            <person name="Cai G."/>
            <person name="Cakir C."/>
            <person name="Carrington J.C."/>
            <person name="Chawner M."/>
            <person name="Conti L."/>
            <person name="Costanzo S."/>
            <person name="Ewan R."/>
            <person name="Fahlgren N."/>
            <person name="Fischbach M.A."/>
            <person name="Fugelstad J."/>
            <person name="Gilroy E.M."/>
            <person name="Gnerre S."/>
            <person name="Green P.J."/>
            <person name="Grenville-Briggs L.J."/>
            <person name="Griffith J."/>
            <person name="Grunwald N.J."/>
            <person name="Horn K."/>
            <person name="Horner N.R."/>
            <person name="Hu C.H."/>
            <person name="Huitema E."/>
            <person name="Jeong D.H."/>
            <person name="Jones A.M."/>
            <person name="Jones J.D."/>
            <person name="Jones R.W."/>
            <person name="Karlsson E.K."/>
            <person name="Kunjeti S.G."/>
            <person name="Lamour K."/>
            <person name="Liu Z."/>
            <person name="Ma L."/>
            <person name="Maclean D."/>
            <person name="Chibucos M.C."/>
            <person name="McDonald H."/>
            <person name="McWalters J."/>
            <person name="Meijer H.J."/>
            <person name="Morgan W."/>
            <person name="Morris P.F."/>
            <person name="Munro C.A."/>
            <person name="O'Neill K."/>
            <person name="Ospina-Giraldo M."/>
            <person name="Pinzon A."/>
            <person name="Pritchard L."/>
            <person name="Ramsahoye B."/>
            <person name="Ren Q."/>
            <person name="Restrepo S."/>
            <person name="Roy S."/>
            <person name="Sadanandom A."/>
            <person name="Savidor A."/>
            <person name="Schornack S."/>
            <person name="Schwartz D.C."/>
            <person name="Schumann U.D."/>
            <person name="Schwessinger B."/>
            <person name="Seyer L."/>
            <person name="Sharpe T."/>
            <person name="Silvar C."/>
            <person name="Song J."/>
            <person name="Studholme D.J."/>
            <person name="Sykes S."/>
            <person name="Thines M."/>
            <person name="van de Vondervoort P.J."/>
            <person name="Phuntumart V."/>
            <person name="Wawra S."/>
            <person name="Weide R."/>
            <person name="Win J."/>
            <person name="Young C."/>
            <person name="Zhou S."/>
            <person name="Fry W."/>
            <person name="Meyers B.C."/>
            <person name="van West P."/>
            <person name="Ristaino J."/>
            <person name="Govers F."/>
            <person name="Birch P.R."/>
            <person name="Whisson S.C."/>
            <person name="Judelson H.S."/>
            <person name="Nusbaum C."/>
        </authorList>
    </citation>
    <scope>NUCLEOTIDE SEQUENCE [LARGE SCALE GENOMIC DNA]</scope>
    <source>
        <strain evidence="2">T30-4</strain>
    </source>
</reference>
<evidence type="ECO:0000313" key="2">
    <source>
        <dbReference type="Proteomes" id="UP000006643"/>
    </source>
</evidence>
<dbReference type="EMBL" id="DS028119">
    <property type="protein sequence ID" value="EEY61313.1"/>
    <property type="molecule type" value="Genomic_DNA"/>
</dbReference>
<dbReference type="InParanoid" id="D0MTL6"/>
<dbReference type="HOGENOM" id="CLU_1374602_0_0_1"/>
<organism evidence="1 2">
    <name type="scientific">Phytophthora infestans (strain T30-4)</name>
    <name type="common">Potato late blight agent</name>
    <dbReference type="NCBI Taxonomy" id="403677"/>
    <lineage>
        <taxon>Eukaryota</taxon>
        <taxon>Sar</taxon>
        <taxon>Stramenopiles</taxon>
        <taxon>Oomycota</taxon>
        <taxon>Peronosporomycetes</taxon>
        <taxon>Peronosporales</taxon>
        <taxon>Peronosporaceae</taxon>
        <taxon>Phytophthora</taxon>
    </lineage>
</organism>
<protein>
    <submittedName>
        <fullName evidence="1">Uncharacterized protein</fullName>
    </submittedName>
</protein>
<sequence>MLGKLLSSRHSDLQLQYDKSNPFPPVPDWKSTFPAGKSNGTTWRELHRCKVGRDRPSGASWGHAKTTSDKCDITHSILKKNVTAARKGIPREVARRPAYHKKPPMQHVRQEFLILPASLPKSSKRKRKSSGGRILTVKLLEEDEASNKKKKRAPTGANRETAVLPAIETQHAMSALLAVEPATETHPMLAVIEMHPVRV</sequence>
<dbReference type="AlphaFoldDB" id="D0MTL6"/>
<keyword evidence="2" id="KW-1185">Reference proteome</keyword>
<name>D0MTL6_PHYIT</name>
<gene>
    <name evidence="1" type="ORF">PITG_01593</name>
</gene>